<feature type="transmembrane region" description="Helical" evidence="6">
    <location>
        <begin position="56"/>
        <end position="77"/>
    </location>
</feature>
<name>A0A7R9L7T0_9ACAR</name>
<feature type="transmembrane region" description="Helical" evidence="6">
    <location>
        <begin position="817"/>
        <end position="835"/>
    </location>
</feature>
<dbReference type="PANTHER" id="PTHR43495:SF5">
    <property type="entry name" value="GAMMA-AMINOBUTYRIC ACID PERMEASE"/>
    <property type="match status" value="1"/>
</dbReference>
<feature type="domain" description="Amino acid permease/ SLC12A" evidence="7">
    <location>
        <begin position="485"/>
        <end position="909"/>
    </location>
</feature>
<keyword evidence="4 6" id="KW-1133">Transmembrane helix</keyword>
<dbReference type="PANTHER" id="PTHR43495">
    <property type="entry name" value="GABA PERMEASE"/>
    <property type="match status" value="1"/>
</dbReference>
<feature type="domain" description="Amino acid permease/ SLC12A" evidence="7">
    <location>
        <begin position="28"/>
        <end position="444"/>
    </location>
</feature>
<feature type="transmembrane region" description="Helical" evidence="6">
    <location>
        <begin position="651"/>
        <end position="671"/>
    </location>
</feature>
<dbReference type="GO" id="GO:0006865">
    <property type="term" value="P:amino acid transport"/>
    <property type="evidence" value="ECO:0007669"/>
    <property type="project" value="InterPro"/>
</dbReference>
<evidence type="ECO:0000256" key="5">
    <source>
        <dbReference type="ARBA" id="ARBA00023136"/>
    </source>
</evidence>
<feature type="transmembrane region" description="Helical" evidence="6">
    <location>
        <begin position="89"/>
        <end position="111"/>
    </location>
</feature>
<feature type="transmembrane region" description="Helical" evidence="6">
    <location>
        <begin position="307"/>
        <end position="327"/>
    </location>
</feature>
<dbReference type="PROSITE" id="PS00218">
    <property type="entry name" value="AMINO_ACID_PERMEASE_1"/>
    <property type="match status" value="2"/>
</dbReference>
<evidence type="ECO:0000313" key="9">
    <source>
        <dbReference type="Proteomes" id="UP000728032"/>
    </source>
</evidence>
<keyword evidence="9" id="KW-1185">Reference proteome</keyword>
<dbReference type="InterPro" id="IPR004841">
    <property type="entry name" value="AA-permease/SLC12A_dom"/>
</dbReference>
<feature type="transmembrane region" description="Helical" evidence="6">
    <location>
        <begin position="743"/>
        <end position="763"/>
    </location>
</feature>
<dbReference type="OrthoDB" id="3900342at2759"/>
<dbReference type="InterPro" id="IPR004840">
    <property type="entry name" value="Amino_acid_permease_CS"/>
</dbReference>
<feature type="transmembrane region" description="Helical" evidence="6">
    <location>
        <begin position="486"/>
        <end position="504"/>
    </location>
</feature>
<keyword evidence="3 6" id="KW-0812">Transmembrane</keyword>
<proteinExistence type="predicted"/>
<dbReference type="Proteomes" id="UP000728032">
    <property type="component" value="Unassembled WGS sequence"/>
</dbReference>
<dbReference type="FunFam" id="1.20.1740.10:FF:000001">
    <property type="entry name" value="Amino acid permease"/>
    <property type="match status" value="2"/>
</dbReference>
<feature type="transmembrane region" description="Helical" evidence="6">
    <location>
        <begin position="887"/>
        <end position="907"/>
    </location>
</feature>
<evidence type="ECO:0000256" key="3">
    <source>
        <dbReference type="ARBA" id="ARBA00022692"/>
    </source>
</evidence>
<sequence length="913" mass="99325">MQSPDQSNQHTVADGQTIVLKRSMTKRHLIMLSLGGAIGTGLFLSSGEVIAQAGPIGAVIAYIIGGLIAYMVMLCLGELAVNQPVTGSFGAFAAKNIGPGTGYMVSWMYWLGWSATLGTEFTAAAMLMQEWFPTTSIWLWTLVFIVAVLISNLTSTRFFAESEFWLSFVKVATVLVFILLGLTAIFGLIPFHGHETAPLFSNLTAHGWLPNGLFPIFATMLIVNFAFNGTEMIGIAAGETENPEKNVPKAIHAAVWRLMIFFVGTIIVISSLLPYQDAGLAAHGEGISNSPFVSVFNLIGIPYAEDIMRFVIITALLSTANSGLYAASRMMWALSIQKQLPRVFSKLTKSGTPVVAIFVTMIGGLPGLLSEQFGADVIFKNLLGVAAFTMVIVWMSICWSQFNFRRKWLASGKTLADLKFKTPWYPVVPILGFITCTATGLSMAADPEMLSGFIGCLLMQSSPNQNDAQVSSNSSPLKRAMSTRHLVMISLGGAIGTGLFLGSGEVISQTGPIGAIISYILGGVIAYMVMLCLGELAVHMPESGSFGTYAQRYIGPGTGYTVTWLYWLTWSATLGTEFTAAALLMQEWFPHISMWLWTLIFAAIVFGLNMSSTKWFAESEFWLSLVKVITGHTSAPLFSNLTDEGWFPQGLFPIFTTMLIVNFAFSGTELIGVAAGETEDPAKNVPKAINTAIWRLLIFFVGTIIVISALLPHQMAGLHAEGVSSSPFVTVFDHIGIPYAEDIIRFVIITALLSAANSGLFAASRMMWSLSAKKQLPAMFSRVNARGIPYIAVIVTMFGALPGLLSEQFAPETIFKNLLGVAAFTMVVVWMSICLSQFNFRRQWYKQGHTKAELGFAAPLFPIVPILGFIFCLITCISMVFDPEMVVGFICCLIFIAICYISYAFLYKDQSQS</sequence>
<feature type="transmembrane region" description="Helical" evidence="6">
    <location>
        <begin position="347"/>
        <end position="369"/>
    </location>
</feature>
<evidence type="ECO:0000256" key="1">
    <source>
        <dbReference type="ARBA" id="ARBA00004141"/>
    </source>
</evidence>
<accession>A0A7R9L7T0</accession>
<dbReference type="Gene3D" id="1.20.1740.10">
    <property type="entry name" value="Amino acid/polyamine transporter I"/>
    <property type="match status" value="2"/>
</dbReference>
<dbReference type="EMBL" id="OC914841">
    <property type="protein sequence ID" value="CAD7636675.1"/>
    <property type="molecule type" value="Genomic_DNA"/>
</dbReference>
<feature type="transmembrane region" description="Helical" evidence="6">
    <location>
        <begin position="516"/>
        <end position="538"/>
    </location>
</feature>
<keyword evidence="2" id="KW-0813">Transport</keyword>
<evidence type="ECO:0000256" key="2">
    <source>
        <dbReference type="ARBA" id="ARBA00022448"/>
    </source>
</evidence>
<dbReference type="EMBL" id="CAJPVJ010000016">
    <property type="protein sequence ID" value="CAG2158201.1"/>
    <property type="molecule type" value="Genomic_DNA"/>
</dbReference>
<evidence type="ECO:0000256" key="6">
    <source>
        <dbReference type="SAM" id="Phobius"/>
    </source>
</evidence>
<feature type="transmembrane region" description="Helical" evidence="6">
    <location>
        <begin position="550"/>
        <end position="568"/>
    </location>
</feature>
<dbReference type="Pfam" id="PF00324">
    <property type="entry name" value="AA_permease"/>
    <property type="match status" value="2"/>
</dbReference>
<keyword evidence="5 6" id="KW-0472">Membrane</keyword>
<feature type="transmembrane region" description="Helical" evidence="6">
    <location>
        <begin position="692"/>
        <end position="711"/>
    </location>
</feature>
<feature type="transmembrane region" description="Helical" evidence="6">
    <location>
        <begin position="588"/>
        <end position="609"/>
    </location>
</feature>
<feature type="transmembrane region" description="Helical" evidence="6">
    <location>
        <begin position="783"/>
        <end position="805"/>
    </location>
</feature>
<feature type="transmembrane region" description="Helical" evidence="6">
    <location>
        <begin position="856"/>
        <end position="881"/>
    </location>
</feature>
<feature type="transmembrane region" description="Helical" evidence="6">
    <location>
        <begin position="208"/>
        <end position="227"/>
    </location>
</feature>
<feature type="transmembrane region" description="Helical" evidence="6">
    <location>
        <begin position="29"/>
        <end position="50"/>
    </location>
</feature>
<evidence type="ECO:0000256" key="4">
    <source>
        <dbReference type="ARBA" id="ARBA00022989"/>
    </source>
</evidence>
<evidence type="ECO:0000259" key="7">
    <source>
        <dbReference type="Pfam" id="PF00324"/>
    </source>
</evidence>
<gene>
    <name evidence="8" type="ORF">ONB1V03_LOCUS347</name>
</gene>
<feature type="transmembrane region" description="Helical" evidence="6">
    <location>
        <begin position="131"/>
        <end position="153"/>
    </location>
</feature>
<comment type="subcellular location">
    <subcellularLocation>
        <location evidence="1">Membrane</location>
        <topology evidence="1">Multi-pass membrane protein</topology>
    </subcellularLocation>
</comment>
<evidence type="ECO:0000313" key="8">
    <source>
        <dbReference type="EMBL" id="CAD7636675.1"/>
    </source>
</evidence>
<feature type="transmembrane region" description="Helical" evidence="6">
    <location>
        <begin position="381"/>
        <end position="399"/>
    </location>
</feature>
<feature type="transmembrane region" description="Helical" evidence="6">
    <location>
        <begin position="254"/>
        <end position="273"/>
    </location>
</feature>
<dbReference type="GO" id="GO:0016020">
    <property type="term" value="C:membrane"/>
    <property type="evidence" value="ECO:0007669"/>
    <property type="project" value="UniProtKB-SubCell"/>
</dbReference>
<reference evidence="8" key="1">
    <citation type="submission" date="2020-11" db="EMBL/GenBank/DDBJ databases">
        <authorList>
            <person name="Tran Van P."/>
        </authorList>
    </citation>
    <scope>NUCLEOTIDE SEQUENCE</scope>
</reference>
<dbReference type="GO" id="GO:0055085">
    <property type="term" value="P:transmembrane transport"/>
    <property type="evidence" value="ECO:0007669"/>
    <property type="project" value="InterPro"/>
</dbReference>
<feature type="transmembrane region" description="Helical" evidence="6">
    <location>
        <begin position="165"/>
        <end position="188"/>
    </location>
</feature>
<protein>
    <recommendedName>
        <fullName evidence="7">Amino acid permease/ SLC12A domain-containing protein</fullName>
    </recommendedName>
</protein>
<organism evidence="8">
    <name type="scientific">Oppiella nova</name>
    <dbReference type="NCBI Taxonomy" id="334625"/>
    <lineage>
        <taxon>Eukaryota</taxon>
        <taxon>Metazoa</taxon>
        <taxon>Ecdysozoa</taxon>
        <taxon>Arthropoda</taxon>
        <taxon>Chelicerata</taxon>
        <taxon>Arachnida</taxon>
        <taxon>Acari</taxon>
        <taxon>Acariformes</taxon>
        <taxon>Sarcoptiformes</taxon>
        <taxon>Oribatida</taxon>
        <taxon>Brachypylina</taxon>
        <taxon>Oppioidea</taxon>
        <taxon>Oppiidae</taxon>
        <taxon>Oppiella</taxon>
    </lineage>
</organism>
<dbReference type="AlphaFoldDB" id="A0A7R9L7T0"/>